<dbReference type="SMART" id="SM00563">
    <property type="entry name" value="PlsC"/>
    <property type="match status" value="1"/>
</dbReference>
<dbReference type="AlphaFoldDB" id="F7A726"/>
<accession>A0A1W2W124</accession>
<keyword evidence="1" id="KW-0812">Transmembrane</keyword>
<dbReference type="FunCoup" id="F7A726">
    <property type="interactions" value="16"/>
</dbReference>
<evidence type="ECO:0000313" key="3">
    <source>
        <dbReference type="Ensembl" id="ENSCINP00000022151.2"/>
    </source>
</evidence>
<dbReference type="OMA" id="QCPTFLD"/>
<keyword evidence="4" id="KW-1185">Reference proteome</keyword>
<dbReference type="PANTHER" id="PTHR10983">
    <property type="entry name" value="1-ACYLGLYCEROL-3-PHOSPHATE ACYLTRANSFERASE-RELATED"/>
    <property type="match status" value="1"/>
</dbReference>
<evidence type="ECO:0000256" key="1">
    <source>
        <dbReference type="SAM" id="Phobius"/>
    </source>
</evidence>
<dbReference type="GO" id="GO:0016746">
    <property type="term" value="F:acyltransferase activity"/>
    <property type="evidence" value="ECO:0000318"/>
    <property type="project" value="GO_Central"/>
</dbReference>
<dbReference type="Proteomes" id="UP000008144">
    <property type="component" value="Chromosome 2"/>
</dbReference>
<feature type="domain" description="Phospholipid/glycerol acyltransferase" evidence="2">
    <location>
        <begin position="86"/>
        <end position="211"/>
    </location>
</feature>
<dbReference type="EMBL" id="EAAA01001349">
    <property type="status" value="NOT_ANNOTATED_CDS"/>
    <property type="molecule type" value="Genomic_DNA"/>
</dbReference>
<feature type="transmembrane region" description="Helical" evidence="1">
    <location>
        <begin position="362"/>
        <end position="380"/>
    </location>
</feature>
<reference evidence="3" key="2">
    <citation type="journal article" date="2008" name="Genome Biol.">
        <title>Improved genome assembly and evidence-based global gene model set for the chordate Ciona intestinalis: new insight into intron and operon populations.</title>
        <authorList>
            <person name="Satou Y."/>
            <person name="Mineta K."/>
            <person name="Ogasawara M."/>
            <person name="Sasakura Y."/>
            <person name="Shoguchi E."/>
            <person name="Ueno K."/>
            <person name="Yamada L."/>
            <person name="Matsumoto J."/>
            <person name="Wasserscheid J."/>
            <person name="Dewar K."/>
            <person name="Wiley G.B."/>
            <person name="Macmil S.L."/>
            <person name="Roe B.A."/>
            <person name="Zeller R.W."/>
            <person name="Hastings K.E."/>
            <person name="Lemaire P."/>
            <person name="Lindquist E."/>
            <person name="Endo T."/>
            <person name="Hotta K."/>
            <person name="Inaba K."/>
        </authorList>
    </citation>
    <scope>NUCLEOTIDE SEQUENCE [LARGE SCALE GENOMIC DNA]</scope>
    <source>
        <strain evidence="3">wild type</strain>
    </source>
</reference>
<dbReference type="SUPFAM" id="SSF69593">
    <property type="entry name" value="Glycerol-3-phosphate (1)-acyltransferase"/>
    <property type="match status" value="1"/>
</dbReference>
<dbReference type="InParanoid" id="F7A726"/>
<dbReference type="Pfam" id="PF01553">
    <property type="entry name" value="Acyltransferase"/>
    <property type="match status" value="1"/>
</dbReference>
<accession>F7A726</accession>
<evidence type="ECO:0000259" key="2">
    <source>
        <dbReference type="SMART" id="SM00563"/>
    </source>
</evidence>
<dbReference type="OrthoDB" id="189226at2759"/>
<gene>
    <name evidence="3" type="primary">LOC100177487</name>
</gene>
<dbReference type="GO" id="GO:0005783">
    <property type="term" value="C:endoplasmic reticulum"/>
    <property type="evidence" value="ECO:0000318"/>
    <property type="project" value="GO_Central"/>
</dbReference>
<dbReference type="CDD" id="cd07990">
    <property type="entry name" value="LPLAT_LCLAT1-like"/>
    <property type="match status" value="1"/>
</dbReference>
<dbReference type="GeneTree" id="ENSGT00950000182836"/>
<dbReference type="GeneID" id="100177487"/>
<name>F7A726_CIOIN</name>
<organism evidence="3 4">
    <name type="scientific">Ciona intestinalis</name>
    <name type="common">Transparent sea squirt</name>
    <name type="synonym">Ascidia intestinalis</name>
    <dbReference type="NCBI Taxonomy" id="7719"/>
    <lineage>
        <taxon>Eukaryota</taxon>
        <taxon>Metazoa</taxon>
        <taxon>Chordata</taxon>
        <taxon>Tunicata</taxon>
        <taxon>Ascidiacea</taxon>
        <taxon>Phlebobranchia</taxon>
        <taxon>Cionidae</taxon>
        <taxon>Ciona</taxon>
    </lineage>
</organism>
<reference evidence="4" key="1">
    <citation type="journal article" date="2002" name="Science">
        <title>The draft genome of Ciona intestinalis: insights into chordate and vertebrate origins.</title>
        <authorList>
            <person name="Dehal P."/>
            <person name="Satou Y."/>
            <person name="Campbell R.K."/>
            <person name="Chapman J."/>
            <person name="Degnan B."/>
            <person name="De Tomaso A."/>
            <person name="Davidson B."/>
            <person name="Di Gregorio A."/>
            <person name="Gelpke M."/>
            <person name="Goodstein D.M."/>
            <person name="Harafuji N."/>
            <person name="Hastings K.E."/>
            <person name="Ho I."/>
            <person name="Hotta K."/>
            <person name="Huang W."/>
            <person name="Kawashima T."/>
            <person name="Lemaire P."/>
            <person name="Martinez D."/>
            <person name="Meinertzhagen I.A."/>
            <person name="Necula S."/>
            <person name="Nonaka M."/>
            <person name="Putnam N."/>
            <person name="Rash S."/>
            <person name="Saiga H."/>
            <person name="Satake M."/>
            <person name="Terry A."/>
            <person name="Yamada L."/>
            <person name="Wang H.G."/>
            <person name="Awazu S."/>
            <person name="Azumi K."/>
            <person name="Boore J."/>
            <person name="Branno M."/>
            <person name="Chin-Bow S."/>
            <person name="DeSantis R."/>
            <person name="Doyle S."/>
            <person name="Francino P."/>
            <person name="Keys D.N."/>
            <person name="Haga S."/>
            <person name="Hayashi H."/>
            <person name="Hino K."/>
            <person name="Imai K.S."/>
            <person name="Inaba K."/>
            <person name="Kano S."/>
            <person name="Kobayashi K."/>
            <person name="Kobayashi M."/>
            <person name="Lee B.I."/>
            <person name="Makabe K.W."/>
            <person name="Manohar C."/>
            <person name="Matassi G."/>
            <person name="Medina M."/>
            <person name="Mochizuki Y."/>
            <person name="Mount S."/>
            <person name="Morishita T."/>
            <person name="Miura S."/>
            <person name="Nakayama A."/>
            <person name="Nishizaka S."/>
            <person name="Nomoto H."/>
            <person name="Ohta F."/>
            <person name="Oishi K."/>
            <person name="Rigoutsos I."/>
            <person name="Sano M."/>
            <person name="Sasaki A."/>
            <person name="Sasakura Y."/>
            <person name="Shoguchi E."/>
            <person name="Shin-i T."/>
            <person name="Spagnuolo A."/>
            <person name="Stainier D."/>
            <person name="Suzuki M.M."/>
            <person name="Tassy O."/>
            <person name="Takatori N."/>
            <person name="Tokuoka M."/>
            <person name="Yagi K."/>
            <person name="Yoshizaki F."/>
            <person name="Wada S."/>
            <person name="Zhang C."/>
            <person name="Hyatt P.D."/>
            <person name="Larimer F."/>
            <person name="Detter C."/>
            <person name="Doggett N."/>
            <person name="Glavina T."/>
            <person name="Hawkins T."/>
            <person name="Richardson P."/>
            <person name="Lucas S."/>
            <person name="Kohara Y."/>
            <person name="Levine M."/>
            <person name="Satoh N."/>
            <person name="Rokhsar D.S."/>
        </authorList>
    </citation>
    <scope>NUCLEOTIDE SEQUENCE [LARGE SCALE GENOMIC DNA]</scope>
</reference>
<dbReference type="GO" id="GO:0012505">
    <property type="term" value="C:endomembrane system"/>
    <property type="evidence" value="ECO:0000318"/>
    <property type="project" value="GO_Central"/>
</dbReference>
<dbReference type="PANTHER" id="PTHR10983:SF73">
    <property type="entry name" value="1-ACYL-SN-GLYCEROL-3-PHOSPHATE ACYLTRANSFERASE EPSILON"/>
    <property type="match status" value="1"/>
</dbReference>
<proteinExistence type="predicted"/>
<keyword evidence="1" id="KW-1133">Transmembrane helix</keyword>
<reference evidence="3" key="3">
    <citation type="submission" date="2025-08" db="UniProtKB">
        <authorList>
            <consortium name="Ensembl"/>
        </authorList>
    </citation>
    <scope>IDENTIFICATION</scope>
</reference>
<dbReference type="InterPro" id="IPR002123">
    <property type="entry name" value="Plipid/glycerol_acylTrfase"/>
</dbReference>
<keyword evidence="1" id="KW-0472">Membrane</keyword>
<dbReference type="GO" id="GO:0005739">
    <property type="term" value="C:mitochondrion"/>
    <property type="evidence" value="ECO:0000318"/>
    <property type="project" value="GO_Central"/>
</dbReference>
<dbReference type="GO" id="GO:0036149">
    <property type="term" value="P:phosphatidylinositol acyl-chain remodeling"/>
    <property type="evidence" value="ECO:0000318"/>
    <property type="project" value="GO_Central"/>
</dbReference>
<evidence type="ECO:0000313" key="4">
    <source>
        <dbReference type="Proteomes" id="UP000008144"/>
    </source>
</evidence>
<reference evidence="3" key="4">
    <citation type="submission" date="2025-09" db="UniProtKB">
        <authorList>
            <consortium name="Ensembl"/>
        </authorList>
    </citation>
    <scope>IDENTIFICATION</scope>
</reference>
<dbReference type="STRING" id="7719.ENSCINP00000022151"/>
<dbReference type="Ensembl" id="ENSCINT00000022397.2">
    <property type="protein sequence ID" value="ENSCINP00000022151.2"/>
    <property type="gene ID" value="ENSCING00000011632.2"/>
</dbReference>
<dbReference type="RefSeq" id="XP_002120484.1">
    <property type="nucleotide sequence ID" value="XM_002120448.4"/>
</dbReference>
<sequence length="382" mass="43423">MKVVKKIVKAVGASTATVIMVGVAPTFAMVHTGWRIASIVLPRRYFHYGEDFLWGSYQKVILFFFEHMTGVEILISGNVPNEKENNILICNHQCTMDWIVADMLAARQNMVGNMRYVFKNAIKYMPLYGYVFGVHGGVFVKRDGSYNEKNMKKVLCYLMKQKVDMNLVIFPEGTRYSTKRKELLSKSQAYAIENDLPPLTQVLTPRVKAFQCALTTMRDYVTAVYDATILYEMQTNLSSGCRPAAPSMWRFLMNEKPRILIQFHRIPVTEVTFNTQKSTLQWLHNRFVQKDSFISQHYGFPEDKNSGEVTAGVLTPTKYDKQDVVFTKEKCPNFSILQTLPPTVALTAVTAALILHPTGRKAYFFSLLGGSILGMAYAKVFM</sequence>
<protein>
    <submittedName>
        <fullName evidence="3">1-acyl-sn-glycerol-3-phosphate acyltransferase epsilon-like</fullName>
    </submittedName>
</protein>
<dbReference type="HOGENOM" id="CLU_041844_2_0_1"/>
<dbReference type="KEGG" id="cin:100177487"/>